<name>A0ABS0CC14_9NOCA</name>
<proteinExistence type="predicted"/>
<dbReference type="RefSeq" id="WP_195034384.1">
    <property type="nucleotide sequence ID" value="NZ_JADLRE010000015.1"/>
</dbReference>
<organism evidence="1 2">
    <name type="scientific">Nocardia abscessus</name>
    <dbReference type="NCBI Taxonomy" id="120957"/>
    <lineage>
        <taxon>Bacteria</taxon>
        <taxon>Bacillati</taxon>
        <taxon>Actinomycetota</taxon>
        <taxon>Actinomycetes</taxon>
        <taxon>Mycobacteriales</taxon>
        <taxon>Nocardiaceae</taxon>
        <taxon>Nocardia</taxon>
    </lineage>
</organism>
<reference evidence="1 2" key="1">
    <citation type="submission" date="2020-10" db="EMBL/GenBank/DDBJ databases">
        <title>Identification of Nocardia species via Next-generation sequencing and recognition of intraspecies genetic diversity.</title>
        <authorList>
            <person name="Li P."/>
            <person name="Li P."/>
            <person name="Lu B."/>
        </authorList>
    </citation>
    <scope>NUCLEOTIDE SEQUENCE [LARGE SCALE GENOMIC DNA]</scope>
    <source>
        <strain evidence="1 2">N-11</strain>
    </source>
</reference>
<keyword evidence="2" id="KW-1185">Reference proteome</keyword>
<evidence type="ECO:0000313" key="2">
    <source>
        <dbReference type="Proteomes" id="UP000807309"/>
    </source>
</evidence>
<sequence length="94" mass="9909">MGSKVISKPIRVGVDLLAWTATLTGAVGVALRFNRSSSRLVVPAASGAPYLNASGRDRPHPRRGGRATAVRTVGLPGADHRALVAQVRLHHAQR</sequence>
<comment type="caution">
    <text evidence="1">The sequence shown here is derived from an EMBL/GenBank/DDBJ whole genome shotgun (WGS) entry which is preliminary data.</text>
</comment>
<accession>A0ABS0CC14</accession>
<dbReference type="Proteomes" id="UP000807309">
    <property type="component" value="Unassembled WGS sequence"/>
</dbReference>
<dbReference type="EMBL" id="JADLRE010000015">
    <property type="protein sequence ID" value="MBF6227360.1"/>
    <property type="molecule type" value="Genomic_DNA"/>
</dbReference>
<protein>
    <submittedName>
        <fullName evidence="1">Uncharacterized protein</fullName>
    </submittedName>
</protein>
<gene>
    <name evidence="1" type="ORF">IU470_19905</name>
</gene>
<evidence type="ECO:0000313" key="1">
    <source>
        <dbReference type="EMBL" id="MBF6227360.1"/>
    </source>
</evidence>